<dbReference type="PROSITE" id="PS50893">
    <property type="entry name" value="ABC_TRANSPORTER_2"/>
    <property type="match status" value="1"/>
</dbReference>
<keyword evidence="2" id="KW-0813">Transport</keyword>
<evidence type="ECO:0000256" key="4">
    <source>
        <dbReference type="ARBA" id="ARBA00022840"/>
    </source>
</evidence>
<dbReference type="PANTHER" id="PTHR43820">
    <property type="entry name" value="HIGH-AFFINITY BRANCHED-CHAIN AMINO ACID TRANSPORT ATP-BINDING PROTEIN LIVF"/>
    <property type="match status" value="1"/>
</dbReference>
<dbReference type="SMART" id="SM00382">
    <property type="entry name" value="AAA"/>
    <property type="match status" value="1"/>
</dbReference>
<organism evidence="7">
    <name type="scientific">Enterocloster bolteae</name>
    <dbReference type="NCBI Taxonomy" id="208479"/>
    <lineage>
        <taxon>Bacteria</taxon>
        <taxon>Bacillati</taxon>
        <taxon>Bacillota</taxon>
        <taxon>Clostridia</taxon>
        <taxon>Lachnospirales</taxon>
        <taxon>Lachnospiraceae</taxon>
        <taxon>Enterocloster</taxon>
    </lineage>
</organism>
<dbReference type="InterPro" id="IPR052156">
    <property type="entry name" value="BCAA_Transport_ATP-bd_LivF"/>
</dbReference>
<comment type="similarity">
    <text evidence="1">Belongs to the ABC transporter superfamily.</text>
</comment>
<evidence type="ECO:0000259" key="6">
    <source>
        <dbReference type="PROSITE" id="PS50893"/>
    </source>
</evidence>
<dbReference type="GO" id="GO:0015807">
    <property type="term" value="P:L-amino acid transport"/>
    <property type="evidence" value="ECO:0007669"/>
    <property type="project" value="TreeGrafter"/>
</dbReference>
<evidence type="ECO:0000313" key="7">
    <source>
        <dbReference type="EMBL" id="VYT19414.1"/>
    </source>
</evidence>
<dbReference type="Pfam" id="PF00005">
    <property type="entry name" value="ABC_tran"/>
    <property type="match status" value="1"/>
</dbReference>
<name>A0A6N2UM91_9FIRM</name>
<protein>
    <submittedName>
        <fullName evidence="7">High-affinity branched-chain amino acid transport ATP-binding protein LivF</fullName>
    </submittedName>
</protein>
<dbReference type="AlphaFoldDB" id="A0A6N2UM91"/>
<reference evidence="7" key="1">
    <citation type="submission" date="2019-11" db="EMBL/GenBank/DDBJ databases">
        <authorList>
            <person name="Feng L."/>
        </authorList>
    </citation>
    <scope>NUCLEOTIDE SEQUENCE</scope>
    <source>
        <strain evidence="7">CbolteaeLFYP116</strain>
    </source>
</reference>
<dbReference type="SUPFAM" id="SSF52540">
    <property type="entry name" value="P-loop containing nucleoside triphosphate hydrolases"/>
    <property type="match status" value="1"/>
</dbReference>
<dbReference type="InterPro" id="IPR017871">
    <property type="entry name" value="ABC_transporter-like_CS"/>
</dbReference>
<dbReference type="GO" id="GO:0015658">
    <property type="term" value="F:branched-chain amino acid transmembrane transporter activity"/>
    <property type="evidence" value="ECO:0007669"/>
    <property type="project" value="TreeGrafter"/>
</dbReference>
<dbReference type="PANTHER" id="PTHR43820:SF4">
    <property type="entry name" value="HIGH-AFFINITY BRANCHED-CHAIN AMINO ACID TRANSPORT ATP-BINDING PROTEIN LIVF"/>
    <property type="match status" value="1"/>
</dbReference>
<dbReference type="InterPro" id="IPR027417">
    <property type="entry name" value="P-loop_NTPase"/>
</dbReference>
<dbReference type="GeneID" id="23114857"/>
<dbReference type="InterPro" id="IPR003439">
    <property type="entry name" value="ABC_transporter-like_ATP-bd"/>
</dbReference>
<evidence type="ECO:0000256" key="1">
    <source>
        <dbReference type="ARBA" id="ARBA00005417"/>
    </source>
</evidence>
<keyword evidence="5" id="KW-0029">Amino-acid transport</keyword>
<dbReference type="Gene3D" id="3.40.50.300">
    <property type="entry name" value="P-loop containing nucleotide triphosphate hydrolases"/>
    <property type="match status" value="1"/>
</dbReference>
<dbReference type="EMBL" id="CACRTF010000011">
    <property type="protein sequence ID" value="VYT19414.1"/>
    <property type="molecule type" value="Genomic_DNA"/>
</dbReference>
<keyword evidence="4 7" id="KW-0067">ATP-binding</keyword>
<dbReference type="PROSITE" id="PS00211">
    <property type="entry name" value="ABC_TRANSPORTER_1"/>
    <property type="match status" value="1"/>
</dbReference>
<evidence type="ECO:0000256" key="2">
    <source>
        <dbReference type="ARBA" id="ARBA00022448"/>
    </source>
</evidence>
<keyword evidence="3" id="KW-0547">Nucleotide-binding</keyword>
<feature type="domain" description="ABC transporter" evidence="6">
    <location>
        <begin position="7"/>
        <end position="239"/>
    </location>
</feature>
<evidence type="ECO:0000256" key="5">
    <source>
        <dbReference type="ARBA" id="ARBA00022970"/>
    </source>
</evidence>
<dbReference type="InterPro" id="IPR003593">
    <property type="entry name" value="AAA+_ATPase"/>
</dbReference>
<proteinExistence type="inferred from homology"/>
<dbReference type="GO" id="GO:0016887">
    <property type="term" value="F:ATP hydrolysis activity"/>
    <property type="evidence" value="ECO:0007669"/>
    <property type="project" value="InterPro"/>
</dbReference>
<evidence type="ECO:0000256" key="3">
    <source>
        <dbReference type="ARBA" id="ARBA00022741"/>
    </source>
</evidence>
<sequence length="239" mass="26011">MSDEKLLEVVDLQAGYNGMAVVHDVSFSVREGEILAILGSNGSGKTTTLRAITGTIKPMSGIIRYKGEDITGMPPFKLVSKGIAMVPEGRMLFGGMTVEDNLLMGAYLNQDKKAIQERLKLVYELFPRVEERKKQTASTLSGGEQQMVAIARGLMSDPKLLILDEPSLGLMPKLVQEIFKFVKEIAAIGITVIIVEQNAVDTLALCDYAFVIQNGESVIEGRGEDLLSNEDVKRAYLGG</sequence>
<gene>
    <name evidence="7" type="primary">livF_2</name>
    <name evidence="7" type="ORF">CBLFYP116_02266</name>
</gene>
<dbReference type="GO" id="GO:0005524">
    <property type="term" value="F:ATP binding"/>
    <property type="evidence" value="ECO:0007669"/>
    <property type="project" value="UniProtKB-KW"/>
</dbReference>
<dbReference type="CDD" id="cd03224">
    <property type="entry name" value="ABC_TM1139_LivF_branched"/>
    <property type="match status" value="1"/>
</dbReference>
<accession>A0A6N2UM91</accession>
<dbReference type="RefSeq" id="WP_002566928.1">
    <property type="nucleotide sequence ID" value="NZ_BAABXO010000002.1"/>
</dbReference>